<dbReference type="InterPro" id="IPR021255">
    <property type="entry name" value="DUF2807"/>
</dbReference>
<organism evidence="3 4">
    <name type="scientific">Hymenobacter citatus</name>
    <dbReference type="NCBI Taxonomy" id="2763506"/>
    <lineage>
        <taxon>Bacteria</taxon>
        <taxon>Pseudomonadati</taxon>
        <taxon>Bacteroidota</taxon>
        <taxon>Cytophagia</taxon>
        <taxon>Cytophagales</taxon>
        <taxon>Hymenobacteraceae</taxon>
        <taxon>Hymenobacter</taxon>
    </lineage>
</organism>
<accession>A0ABR7MGY3</accession>
<dbReference type="Gene3D" id="2.160.20.120">
    <property type="match status" value="1"/>
</dbReference>
<dbReference type="PANTHER" id="PTHR39200:SF1">
    <property type="entry name" value="AUTO-TRANSPORTER ADHESIN HEAD GIN DOMAIN-CONTAINING PROTEIN-RELATED"/>
    <property type="match status" value="1"/>
</dbReference>
<evidence type="ECO:0000313" key="4">
    <source>
        <dbReference type="Proteomes" id="UP000622017"/>
    </source>
</evidence>
<proteinExistence type="predicted"/>
<dbReference type="Proteomes" id="UP000622017">
    <property type="component" value="Unassembled WGS sequence"/>
</dbReference>
<feature type="signal peptide" evidence="1">
    <location>
        <begin position="1"/>
        <end position="22"/>
    </location>
</feature>
<sequence>MKTLTFLCLLLFAAFLTQPVLADTRETRQLSAFSEIGSGGSANVILRQGSPQKVEVEGSPEDLARLETIVEGKRLRIRRKPENNFRGRDYQGKVTVYITMPDINALSVSGSGSIKALTDVQSHVLMLSISGSGNIELPEMQADKTDISISGSGSVNVAGVSTDTNVSISGSGSIQAAKLRAETCGVRIAGSGNARVHASKSLDARIAGSGSVYVSGNPQVNSSVAGSGRVHRS</sequence>
<dbReference type="EMBL" id="JACSCY010000003">
    <property type="protein sequence ID" value="MBC6610339.1"/>
    <property type="molecule type" value="Genomic_DNA"/>
</dbReference>
<keyword evidence="4" id="KW-1185">Reference proteome</keyword>
<comment type="caution">
    <text evidence="3">The sequence shown here is derived from an EMBL/GenBank/DDBJ whole genome shotgun (WGS) entry which is preliminary data.</text>
</comment>
<evidence type="ECO:0000259" key="2">
    <source>
        <dbReference type="Pfam" id="PF10988"/>
    </source>
</evidence>
<feature type="domain" description="Putative auto-transporter adhesin head GIN" evidence="2">
    <location>
        <begin position="32"/>
        <end position="218"/>
    </location>
</feature>
<keyword evidence="1" id="KW-0732">Signal</keyword>
<evidence type="ECO:0000256" key="1">
    <source>
        <dbReference type="SAM" id="SignalP"/>
    </source>
</evidence>
<feature type="chain" id="PRO_5046264782" evidence="1">
    <location>
        <begin position="23"/>
        <end position="233"/>
    </location>
</feature>
<protein>
    <submittedName>
        <fullName evidence="3">DUF2807 domain-containing protein</fullName>
    </submittedName>
</protein>
<dbReference type="PANTHER" id="PTHR39200">
    <property type="entry name" value="HYPOTHETICAL EXPORTED PROTEIN"/>
    <property type="match status" value="1"/>
</dbReference>
<dbReference type="Pfam" id="PF10988">
    <property type="entry name" value="DUF2807"/>
    <property type="match status" value="1"/>
</dbReference>
<reference evidence="3 4" key="1">
    <citation type="submission" date="2020-08" db="EMBL/GenBank/DDBJ databases">
        <title>Hymenobacter sp.</title>
        <authorList>
            <person name="Kim M.K."/>
        </authorList>
    </citation>
    <scope>NUCLEOTIDE SEQUENCE [LARGE SCALE GENOMIC DNA]</scope>
    <source>
        <strain evidence="3 4">BT507</strain>
    </source>
</reference>
<gene>
    <name evidence="3" type="ORF">H8B15_05375</name>
</gene>
<dbReference type="RefSeq" id="WP_187318646.1">
    <property type="nucleotide sequence ID" value="NZ_JACSCY010000003.1"/>
</dbReference>
<evidence type="ECO:0000313" key="3">
    <source>
        <dbReference type="EMBL" id="MBC6610339.1"/>
    </source>
</evidence>
<name>A0ABR7MGY3_9BACT</name>